<dbReference type="EMBL" id="DVJJ01000170">
    <property type="protein sequence ID" value="HIS65869.1"/>
    <property type="molecule type" value="Genomic_DNA"/>
</dbReference>
<dbReference type="SUPFAM" id="SSF52172">
    <property type="entry name" value="CheY-like"/>
    <property type="match status" value="1"/>
</dbReference>
<reference evidence="5" key="2">
    <citation type="journal article" date="2021" name="PeerJ">
        <title>Extensive microbial diversity within the chicken gut microbiome revealed by metagenomics and culture.</title>
        <authorList>
            <person name="Gilroy R."/>
            <person name="Ravi A."/>
            <person name="Getino M."/>
            <person name="Pursley I."/>
            <person name="Horton D.L."/>
            <person name="Alikhan N.F."/>
            <person name="Baker D."/>
            <person name="Gharbi K."/>
            <person name="Hall N."/>
            <person name="Watson M."/>
            <person name="Adriaenssens E.M."/>
            <person name="Foster-Nyarko E."/>
            <person name="Jarju S."/>
            <person name="Secka A."/>
            <person name="Antonio M."/>
            <person name="Oren A."/>
            <person name="Chaudhuri R.R."/>
            <person name="La Ragione R."/>
            <person name="Hildebrand F."/>
            <person name="Pallen M.J."/>
        </authorList>
    </citation>
    <scope>NUCLEOTIDE SEQUENCE</scope>
    <source>
        <strain evidence="5">ChiBcec16-1751</strain>
    </source>
</reference>
<name>A0A9D1FBS7_9FIRM</name>
<dbReference type="CDD" id="cd17542">
    <property type="entry name" value="REC_CheY"/>
    <property type="match status" value="1"/>
</dbReference>
<dbReference type="PANTHER" id="PTHR43228:SF1">
    <property type="entry name" value="TWO-COMPONENT RESPONSE REGULATOR ARR22"/>
    <property type="match status" value="1"/>
</dbReference>
<comment type="caution">
    <text evidence="5">The sequence shown here is derived from an EMBL/GenBank/DDBJ whole genome shotgun (WGS) entry which is preliminary data.</text>
</comment>
<accession>A0A9D1FBS7</accession>
<feature type="domain" description="Response regulatory" evidence="4">
    <location>
        <begin position="4"/>
        <end position="119"/>
    </location>
</feature>
<evidence type="ECO:0000256" key="2">
    <source>
        <dbReference type="ARBA" id="ARBA00024867"/>
    </source>
</evidence>
<sequence>MMAKILIVDDAAFMRKVICDTLSKNGYTDLHEAVDGADAVEKYFELKPDLVLMDITMPNMDGLEALKAIRAKDSNANVVMCSAMGQEAMVVEAVQSGIKDFIVKPFKEDRLLKAVTSIVGNP</sequence>
<gene>
    <name evidence="5" type="ORF">IAA83_10990</name>
</gene>
<dbReference type="InterPro" id="IPR052048">
    <property type="entry name" value="ST_Response_Regulator"/>
</dbReference>
<comment type="function">
    <text evidence="2">May play the central regulatory role in sporulation. It may be an element of the effector pathway responsible for the activation of sporulation genes in response to nutritional stress. Spo0A may act in concert with spo0H (a sigma factor) to control the expression of some genes that are critical to the sporulation process.</text>
</comment>
<proteinExistence type="predicted"/>
<dbReference type="AlphaFoldDB" id="A0A9D1FBS7"/>
<keyword evidence="3" id="KW-0597">Phosphoprotein</keyword>
<dbReference type="PANTHER" id="PTHR43228">
    <property type="entry name" value="TWO-COMPONENT RESPONSE REGULATOR"/>
    <property type="match status" value="1"/>
</dbReference>
<evidence type="ECO:0000256" key="1">
    <source>
        <dbReference type="ARBA" id="ARBA00018672"/>
    </source>
</evidence>
<dbReference type="InterPro" id="IPR001789">
    <property type="entry name" value="Sig_transdc_resp-reg_receiver"/>
</dbReference>
<dbReference type="Proteomes" id="UP000886741">
    <property type="component" value="Unassembled WGS sequence"/>
</dbReference>
<protein>
    <recommendedName>
        <fullName evidence="1">Stage 0 sporulation protein A homolog</fullName>
    </recommendedName>
</protein>
<evidence type="ECO:0000256" key="3">
    <source>
        <dbReference type="PROSITE-ProRule" id="PRU00169"/>
    </source>
</evidence>
<evidence type="ECO:0000313" key="6">
    <source>
        <dbReference type="Proteomes" id="UP000886741"/>
    </source>
</evidence>
<dbReference type="PROSITE" id="PS50110">
    <property type="entry name" value="RESPONSE_REGULATORY"/>
    <property type="match status" value="1"/>
</dbReference>
<dbReference type="Pfam" id="PF00072">
    <property type="entry name" value="Response_reg"/>
    <property type="match status" value="1"/>
</dbReference>
<organism evidence="5 6">
    <name type="scientific">Candidatus Avoscillospira avistercoris</name>
    <dbReference type="NCBI Taxonomy" id="2840707"/>
    <lineage>
        <taxon>Bacteria</taxon>
        <taxon>Bacillati</taxon>
        <taxon>Bacillota</taxon>
        <taxon>Clostridia</taxon>
        <taxon>Eubacteriales</taxon>
        <taxon>Oscillospiraceae</taxon>
        <taxon>Oscillospiraceae incertae sedis</taxon>
        <taxon>Candidatus Avoscillospira</taxon>
    </lineage>
</organism>
<dbReference type="GO" id="GO:0000160">
    <property type="term" value="P:phosphorelay signal transduction system"/>
    <property type="evidence" value="ECO:0007669"/>
    <property type="project" value="InterPro"/>
</dbReference>
<reference evidence="5" key="1">
    <citation type="submission" date="2020-10" db="EMBL/GenBank/DDBJ databases">
        <authorList>
            <person name="Gilroy R."/>
        </authorList>
    </citation>
    <scope>NUCLEOTIDE SEQUENCE</scope>
    <source>
        <strain evidence="5">ChiBcec16-1751</strain>
    </source>
</reference>
<dbReference type="InterPro" id="IPR011006">
    <property type="entry name" value="CheY-like_superfamily"/>
</dbReference>
<evidence type="ECO:0000259" key="4">
    <source>
        <dbReference type="PROSITE" id="PS50110"/>
    </source>
</evidence>
<evidence type="ECO:0000313" key="5">
    <source>
        <dbReference type="EMBL" id="HIS65869.1"/>
    </source>
</evidence>
<dbReference type="SMART" id="SM00448">
    <property type="entry name" value="REC"/>
    <property type="match status" value="1"/>
</dbReference>
<dbReference type="Gene3D" id="3.40.50.2300">
    <property type="match status" value="1"/>
</dbReference>
<feature type="modified residue" description="4-aspartylphosphate" evidence="3">
    <location>
        <position position="54"/>
    </location>
</feature>